<dbReference type="InterPro" id="IPR019080">
    <property type="entry name" value="YqaJ_viral_recombinase"/>
</dbReference>
<dbReference type="SUPFAM" id="SSF52980">
    <property type="entry name" value="Restriction endonuclease-like"/>
    <property type="match status" value="1"/>
</dbReference>
<dbReference type="InterPro" id="IPR011604">
    <property type="entry name" value="PDDEXK-like_dom_sf"/>
</dbReference>
<comment type="caution">
    <text evidence="2">The sequence shown here is derived from an EMBL/GenBank/DDBJ whole genome shotgun (WGS) entry which is preliminary data.</text>
</comment>
<proteinExistence type="predicted"/>
<protein>
    <recommendedName>
        <fullName evidence="1">YqaJ viral recombinase domain-containing protein</fullName>
    </recommendedName>
</protein>
<dbReference type="PANTHER" id="PTHR46609:SF8">
    <property type="entry name" value="YQAJ VIRAL RECOMBINASE DOMAIN-CONTAINING PROTEIN"/>
    <property type="match status" value="1"/>
</dbReference>
<accession>A0ABQ9F1J7</accession>
<dbReference type="PANTHER" id="PTHR46609">
    <property type="entry name" value="EXONUCLEASE, PHAGE-TYPE/RECB, C-TERMINAL DOMAIN-CONTAINING PROTEIN"/>
    <property type="match status" value="1"/>
</dbReference>
<name>A0ABQ9F1J7_TEGGR</name>
<dbReference type="Proteomes" id="UP001217089">
    <property type="component" value="Unassembled WGS sequence"/>
</dbReference>
<keyword evidence="3" id="KW-1185">Reference proteome</keyword>
<dbReference type="Pfam" id="PF09588">
    <property type="entry name" value="YqaJ"/>
    <property type="match status" value="1"/>
</dbReference>
<evidence type="ECO:0000259" key="1">
    <source>
        <dbReference type="Pfam" id="PF09588"/>
    </source>
</evidence>
<evidence type="ECO:0000313" key="2">
    <source>
        <dbReference type="EMBL" id="KAJ8310076.1"/>
    </source>
</evidence>
<reference evidence="2 3" key="1">
    <citation type="submission" date="2022-12" db="EMBL/GenBank/DDBJ databases">
        <title>Chromosome-level genome of Tegillarca granosa.</title>
        <authorList>
            <person name="Kim J."/>
        </authorList>
    </citation>
    <scope>NUCLEOTIDE SEQUENCE [LARGE SCALE GENOMIC DNA]</scope>
    <source>
        <strain evidence="2">Teg-2019</strain>
        <tissue evidence="2">Adductor muscle</tissue>
    </source>
</reference>
<feature type="domain" description="YqaJ viral recombinase" evidence="1">
    <location>
        <begin position="79"/>
        <end position="222"/>
    </location>
</feature>
<sequence length="262" mass="30216">MTQNITKVETNTSYGPQYIGSALSYHVPLMNPVKPPSGEQHPRGSLCFPTNIEMEMPSLIIENKSKWENLELTMDQKPRVTASNFGKIMKRKSTVTNTFLNSFFKRQEFILKPTAYGKANERVAKQILKKTNHHAHDIELIINPEFPYLGATPDGKVCDKGESGILEIECPYTVRDMTLSEACTHEKYEPYLFLIQTDHKCSLLKDHEYWFQVQGQLLLTGAKSCDFVTFTRNIFHVERIYPDKNTFQDMLKNLQILLNDFK</sequence>
<gene>
    <name evidence="2" type="ORF">KUTeg_011941</name>
</gene>
<dbReference type="EMBL" id="JARBDR010000640">
    <property type="protein sequence ID" value="KAJ8310076.1"/>
    <property type="molecule type" value="Genomic_DNA"/>
</dbReference>
<dbReference type="InterPro" id="IPR051703">
    <property type="entry name" value="NF-kappa-B_Signaling_Reg"/>
</dbReference>
<dbReference type="CDD" id="cd22343">
    <property type="entry name" value="PDDEXK_lambda_exonuclease-like"/>
    <property type="match status" value="1"/>
</dbReference>
<dbReference type="InterPro" id="IPR011335">
    <property type="entry name" value="Restrct_endonuc-II-like"/>
</dbReference>
<organism evidence="2 3">
    <name type="scientific">Tegillarca granosa</name>
    <name type="common">Malaysian cockle</name>
    <name type="synonym">Anadara granosa</name>
    <dbReference type="NCBI Taxonomy" id="220873"/>
    <lineage>
        <taxon>Eukaryota</taxon>
        <taxon>Metazoa</taxon>
        <taxon>Spiralia</taxon>
        <taxon>Lophotrochozoa</taxon>
        <taxon>Mollusca</taxon>
        <taxon>Bivalvia</taxon>
        <taxon>Autobranchia</taxon>
        <taxon>Pteriomorphia</taxon>
        <taxon>Arcoida</taxon>
        <taxon>Arcoidea</taxon>
        <taxon>Arcidae</taxon>
        <taxon>Tegillarca</taxon>
    </lineage>
</organism>
<evidence type="ECO:0000313" key="3">
    <source>
        <dbReference type="Proteomes" id="UP001217089"/>
    </source>
</evidence>
<dbReference type="Gene3D" id="3.90.320.10">
    <property type="match status" value="1"/>
</dbReference>